<dbReference type="PANTHER" id="PTHR11697:SF230">
    <property type="entry name" value="ZINC FINGER, MYM DOMAIN CONTAINING 1"/>
    <property type="match status" value="1"/>
</dbReference>
<sequence length="86" mass="9844">MSNRFTESSSELLMCIASLSPKDSFSNFDVKRLLRLAKLYPDDFSSRNRFELNEQLRVFITFVKSSPQFSGLQCIGDLAKTLVKTE</sequence>
<proteinExistence type="predicted"/>
<dbReference type="PANTHER" id="PTHR11697">
    <property type="entry name" value="GENERAL TRANSCRIPTION FACTOR 2-RELATED ZINC FINGER PROTEIN"/>
    <property type="match status" value="1"/>
</dbReference>
<name>A0AAV0EPY5_9ASTE</name>
<dbReference type="EMBL" id="CAMAPF010000936">
    <property type="protein sequence ID" value="CAH9125338.1"/>
    <property type="molecule type" value="Genomic_DNA"/>
</dbReference>
<accession>A0AAV0EPY5</accession>
<keyword evidence="2" id="KW-1185">Reference proteome</keyword>
<evidence type="ECO:0000313" key="1">
    <source>
        <dbReference type="EMBL" id="CAH9125338.1"/>
    </source>
</evidence>
<organism evidence="1 2">
    <name type="scientific">Cuscuta epithymum</name>
    <dbReference type="NCBI Taxonomy" id="186058"/>
    <lineage>
        <taxon>Eukaryota</taxon>
        <taxon>Viridiplantae</taxon>
        <taxon>Streptophyta</taxon>
        <taxon>Embryophyta</taxon>
        <taxon>Tracheophyta</taxon>
        <taxon>Spermatophyta</taxon>
        <taxon>Magnoliopsida</taxon>
        <taxon>eudicotyledons</taxon>
        <taxon>Gunneridae</taxon>
        <taxon>Pentapetalae</taxon>
        <taxon>asterids</taxon>
        <taxon>lamiids</taxon>
        <taxon>Solanales</taxon>
        <taxon>Convolvulaceae</taxon>
        <taxon>Cuscuteae</taxon>
        <taxon>Cuscuta</taxon>
        <taxon>Cuscuta subgen. Cuscuta</taxon>
    </lineage>
</organism>
<evidence type="ECO:0000313" key="2">
    <source>
        <dbReference type="Proteomes" id="UP001152523"/>
    </source>
</evidence>
<dbReference type="AlphaFoldDB" id="A0AAV0EPY5"/>
<comment type="caution">
    <text evidence="1">The sequence shown here is derived from an EMBL/GenBank/DDBJ whole genome shotgun (WGS) entry which is preliminary data.</text>
</comment>
<reference evidence="1" key="1">
    <citation type="submission" date="2022-07" db="EMBL/GenBank/DDBJ databases">
        <authorList>
            <person name="Macas J."/>
            <person name="Novak P."/>
            <person name="Neumann P."/>
        </authorList>
    </citation>
    <scope>NUCLEOTIDE SEQUENCE</scope>
</reference>
<dbReference type="Proteomes" id="UP001152523">
    <property type="component" value="Unassembled WGS sequence"/>
</dbReference>
<dbReference type="InterPro" id="IPR055298">
    <property type="entry name" value="AtLOH3-like"/>
</dbReference>
<gene>
    <name evidence="1" type="ORF">CEPIT_LOCUS26682</name>
</gene>
<protein>
    <submittedName>
        <fullName evidence="1">Uncharacterized protein</fullName>
    </submittedName>
</protein>